<accession>A0A6J5L4A6</accession>
<dbReference type="EMBL" id="LR796229">
    <property type="protein sequence ID" value="CAB4128077.1"/>
    <property type="molecule type" value="Genomic_DNA"/>
</dbReference>
<name>A0A6J5L4A6_9CAUD</name>
<proteinExistence type="predicted"/>
<sequence length="256" mass="26232">MGIKISNLPAIVSPSLTDLFPVVQSGVTYKETVTQLTTLVEAHITSLTGLTGIIQAPTYINDANGNHVLSFSSTPNAVNYLTILNQSTGNPPQLRAAGTDTNVGMVLLMQGTGQLGIQSTNTTPLSIYSGTALQHVTNFTFANTAQNRTITFPDDTGTVSLTGTLVAGNLVKASTAYTVVDQGFAMKSVAGAAAAGGAAAQSFTDAFCTSGSCVIGNWNTQANAVQVLKIVPGNGSFVVTSSGDAGVGTFNYIITK</sequence>
<evidence type="ECO:0000313" key="1">
    <source>
        <dbReference type="EMBL" id="CAB4128077.1"/>
    </source>
</evidence>
<organism evidence="1">
    <name type="scientific">uncultured Caudovirales phage</name>
    <dbReference type="NCBI Taxonomy" id="2100421"/>
    <lineage>
        <taxon>Viruses</taxon>
        <taxon>Duplodnaviria</taxon>
        <taxon>Heunggongvirae</taxon>
        <taxon>Uroviricota</taxon>
        <taxon>Caudoviricetes</taxon>
        <taxon>Peduoviridae</taxon>
        <taxon>Maltschvirus</taxon>
        <taxon>Maltschvirus maltsch</taxon>
    </lineage>
</organism>
<gene>
    <name evidence="1" type="ORF">UFOVP100_8</name>
</gene>
<reference evidence="1" key="1">
    <citation type="submission" date="2020-04" db="EMBL/GenBank/DDBJ databases">
        <authorList>
            <person name="Chiriac C."/>
            <person name="Salcher M."/>
            <person name="Ghai R."/>
            <person name="Kavagutti S V."/>
        </authorList>
    </citation>
    <scope>NUCLEOTIDE SEQUENCE</scope>
</reference>
<protein>
    <submittedName>
        <fullName evidence="1">Uncharacterized protein</fullName>
    </submittedName>
</protein>